<organism evidence="2 3">
    <name type="scientific">Pleomassaria siparia CBS 279.74</name>
    <dbReference type="NCBI Taxonomy" id="1314801"/>
    <lineage>
        <taxon>Eukaryota</taxon>
        <taxon>Fungi</taxon>
        <taxon>Dikarya</taxon>
        <taxon>Ascomycota</taxon>
        <taxon>Pezizomycotina</taxon>
        <taxon>Dothideomycetes</taxon>
        <taxon>Pleosporomycetidae</taxon>
        <taxon>Pleosporales</taxon>
        <taxon>Pleomassariaceae</taxon>
        <taxon>Pleomassaria</taxon>
    </lineage>
</organism>
<evidence type="ECO:0000313" key="3">
    <source>
        <dbReference type="Proteomes" id="UP000799428"/>
    </source>
</evidence>
<sequence>MPDHDRMASMFFPHNPVQFESLGLMRQAFVCNLSVVVVVLGISVHIQLTPLIPACLSASCISKDL</sequence>
<keyword evidence="1" id="KW-0812">Transmembrane</keyword>
<feature type="transmembrane region" description="Helical" evidence="1">
    <location>
        <begin position="29"/>
        <end position="48"/>
    </location>
</feature>
<dbReference type="EMBL" id="MU005783">
    <property type="protein sequence ID" value="KAF2704250.1"/>
    <property type="molecule type" value="Genomic_DNA"/>
</dbReference>
<proteinExistence type="predicted"/>
<keyword evidence="1" id="KW-0472">Membrane</keyword>
<dbReference type="Proteomes" id="UP000799428">
    <property type="component" value="Unassembled WGS sequence"/>
</dbReference>
<evidence type="ECO:0000313" key="2">
    <source>
        <dbReference type="EMBL" id="KAF2704250.1"/>
    </source>
</evidence>
<keyword evidence="3" id="KW-1185">Reference proteome</keyword>
<reference evidence="2" key="1">
    <citation type="journal article" date="2020" name="Stud. Mycol.">
        <title>101 Dothideomycetes genomes: a test case for predicting lifestyles and emergence of pathogens.</title>
        <authorList>
            <person name="Haridas S."/>
            <person name="Albert R."/>
            <person name="Binder M."/>
            <person name="Bloem J."/>
            <person name="Labutti K."/>
            <person name="Salamov A."/>
            <person name="Andreopoulos B."/>
            <person name="Baker S."/>
            <person name="Barry K."/>
            <person name="Bills G."/>
            <person name="Bluhm B."/>
            <person name="Cannon C."/>
            <person name="Castanera R."/>
            <person name="Culley D."/>
            <person name="Daum C."/>
            <person name="Ezra D."/>
            <person name="Gonzalez J."/>
            <person name="Henrissat B."/>
            <person name="Kuo A."/>
            <person name="Liang C."/>
            <person name="Lipzen A."/>
            <person name="Lutzoni F."/>
            <person name="Magnuson J."/>
            <person name="Mondo S."/>
            <person name="Nolan M."/>
            <person name="Ohm R."/>
            <person name="Pangilinan J."/>
            <person name="Park H.-J."/>
            <person name="Ramirez L."/>
            <person name="Alfaro M."/>
            <person name="Sun H."/>
            <person name="Tritt A."/>
            <person name="Yoshinaga Y."/>
            <person name="Zwiers L.-H."/>
            <person name="Turgeon B."/>
            <person name="Goodwin S."/>
            <person name="Spatafora J."/>
            <person name="Crous P."/>
            <person name="Grigoriev I."/>
        </authorList>
    </citation>
    <scope>NUCLEOTIDE SEQUENCE</scope>
    <source>
        <strain evidence="2">CBS 279.74</strain>
    </source>
</reference>
<name>A0A6G1JUS3_9PLEO</name>
<gene>
    <name evidence="2" type="ORF">K504DRAFT_161573</name>
</gene>
<protein>
    <submittedName>
        <fullName evidence="2">Uncharacterized protein</fullName>
    </submittedName>
</protein>
<dbReference type="AlphaFoldDB" id="A0A6G1JUS3"/>
<accession>A0A6G1JUS3</accession>
<keyword evidence="1" id="KW-1133">Transmembrane helix</keyword>
<evidence type="ECO:0000256" key="1">
    <source>
        <dbReference type="SAM" id="Phobius"/>
    </source>
</evidence>